<sequence>MQESEEILFSCNVRTLVDRTVSERLERQYALIALELNHYDIDKAALSETRLPKYDSFSDHGYTFFCSGKGTDAKKWPGVTGYHGIGKCDSNGEPLLALCSENELTIINTVFKHRERYKEHFLERKYPKQSGSREGWPSTYC</sequence>
<protein>
    <submittedName>
        <fullName evidence="1">Uncharacterized protein</fullName>
    </submittedName>
</protein>
<evidence type="ECO:0000313" key="2">
    <source>
        <dbReference type="Proteomes" id="UP001159405"/>
    </source>
</evidence>
<accession>A0ABN8RZN6</accession>
<reference evidence="1 2" key="1">
    <citation type="submission" date="2022-05" db="EMBL/GenBank/DDBJ databases">
        <authorList>
            <consortium name="Genoscope - CEA"/>
            <person name="William W."/>
        </authorList>
    </citation>
    <scope>NUCLEOTIDE SEQUENCE [LARGE SCALE GENOMIC DNA]</scope>
</reference>
<proteinExistence type="predicted"/>
<dbReference type="EMBL" id="CALNXK010000340">
    <property type="protein sequence ID" value="CAH3183017.1"/>
    <property type="molecule type" value="Genomic_DNA"/>
</dbReference>
<dbReference type="Proteomes" id="UP001159405">
    <property type="component" value="Unassembled WGS sequence"/>
</dbReference>
<keyword evidence="2" id="KW-1185">Reference proteome</keyword>
<evidence type="ECO:0000313" key="1">
    <source>
        <dbReference type="EMBL" id="CAH3183017.1"/>
    </source>
</evidence>
<comment type="caution">
    <text evidence="1">The sequence shown here is derived from an EMBL/GenBank/DDBJ whole genome shotgun (WGS) entry which is preliminary data.</text>
</comment>
<gene>
    <name evidence="1" type="ORF">PLOB_00027966</name>
</gene>
<organism evidence="1 2">
    <name type="scientific">Porites lobata</name>
    <dbReference type="NCBI Taxonomy" id="104759"/>
    <lineage>
        <taxon>Eukaryota</taxon>
        <taxon>Metazoa</taxon>
        <taxon>Cnidaria</taxon>
        <taxon>Anthozoa</taxon>
        <taxon>Hexacorallia</taxon>
        <taxon>Scleractinia</taxon>
        <taxon>Fungiina</taxon>
        <taxon>Poritidae</taxon>
        <taxon>Porites</taxon>
    </lineage>
</organism>
<name>A0ABN8RZN6_9CNID</name>